<dbReference type="SUPFAM" id="SSF101546">
    <property type="entry name" value="ASF1-like"/>
    <property type="match status" value="1"/>
</dbReference>
<dbReference type="InterPro" id="IPR036747">
    <property type="entry name" value="ASF1-like_sf"/>
</dbReference>
<dbReference type="FunFam" id="2.60.40.1490:FF:000001">
    <property type="entry name" value="Histone chaperone ASF1"/>
    <property type="match status" value="1"/>
</dbReference>
<keyword evidence="9" id="KW-1133">Transmembrane helix</keyword>
<dbReference type="Proteomes" id="UP000092321">
    <property type="component" value="Unassembled WGS sequence"/>
</dbReference>
<dbReference type="OrthoDB" id="29755at2759"/>
<gene>
    <name evidence="10" type="ORF">HANVADRAFT_99602</name>
</gene>
<evidence type="ECO:0000313" key="11">
    <source>
        <dbReference type="Proteomes" id="UP000092321"/>
    </source>
</evidence>
<feature type="compositionally biased region" description="Acidic residues" evidence="8">
    <location>
        <begin position="173"/>
        <end position="196"/>
    </location>
</feature>
<feature type="transmembrane region" description="Helical" evidence="9">
    <location>
        <begin position="218"/>
        <end position="235"/>
    </location>
</feature>
<dbReference type="PIRSF" id="PIRSF037759">
    <property type="entry name" value="Histone_Asf1"/>
    <property type="match status" value="1"/>
</dbReference>
<comment type="subcellular location">
    <subcellularLocation>
        <location evidence="1 7">Nucleus</location>
    </subcellularLocation>
</comment>
<keyword evidence="9" id="KW-0812">Transmembrane</keyword>
<keyword evidence="9" id="KW-0472">Membrane</keyword>
<dbReference type="GO" id="GO:0005634">
    <property type="term" value="C:nucleus"/>
    <property type="evidence" value="ECO:0007669"/>
    <property type="project" value="UniProtKB-SubCell"/>
</dbReference>
<evidence type="ECO:0000313" key="10">
    <source>
        <dbReference type="EMBL" id="OBA28338.1"/>
    </source>
</evidence>
<evidence type="ECO:0000256" key="6">
    <source>
        <dbReference type="ARBA" id="ARBA00023242"/>
    </source>
</evidence>
<dbReference type="GO" id="GO:0006337">
    <property type="term" value="P:nucleosome disassembly"/>
    <property type="evidence" value="ECO:0007669"/>
    <property type="project" value="InterPro"/>
</dbReference>
<organism evidence="10 11">
    <name type="scientific">Hanseniaspora valbyensis NRRL Y-1626</name>
    <dbReference type="NCBI Taxonomy" id="766949"/>
    <lineage>
        <taxon>Eukaryota</taxon>
        <taxon>Fungi</taxon>
        <taxon>Dikarya</taxon>
        <taxon>Ascomycota</taxon>
        <taxon>Saccharomycotina</taxon>
        <taxon>Saccharomycetes</taxon>
        <taxon>Saccharomycodales</taxon>
        <taxon>Saccharomycodaceae</taxon>
        <taxon>Hanseniaspora</taxon>
    </lineage>
</organism>
<evidence type="ECO:0000256" key="8">
    <source>
        <dbReference type="SAM" id="MobiDB-lite"/>
    </source>
</evidence>
<dbReference type="EMBL" id="LXPE01000004">
    <property type="protein sequence ID" value="OBA28338.1"/>
    <property type="molecule type" value="Genomic_DNA"/>
</dbReference>
<dbReference type="InterPro" id="IPR006818">
    <property type="entry name" value="ASF1-like"/>
</dbReference>
<accession>A0A1B7TI35</accession>
<evidence type="ECO:0000256" key="5">
    <source>
        <dbReference type="ARBA" id="ARBA00023186"/>
    </source>
</evidence>
<keyword evidence="5" id="KW-0143">Chaperone</keyword>
<keyword evidence="6" id="KW-0539">Nucleus</keyword>
<evidence type="ECO:0000256" key="3">
    <source>
        <dbReference type="ARBA" id="ARBA00023015"/>
    </source>
</evidence>
<sequence>MSAISLVNVKLLNNPAKFTDDFKIEITFECSEELKHDLEWKLTYVGSSKSANHDQVLDSILVGPIPVGISKFVMECPPPNHEIIPQQEVVSVTVMLLSGLYNDKEFVRVGYYVNNEYSKDEYKEEPPKKVVIEDVVRNILVEKPRVTKFNIPWDNELGKDNDKEQFEMQNKEIEEDEEEEEEIDDSDEVEDGDEEEEDEYKHLYINNYNYHVIREIKLGRFFFFELLYIIFICFIKKKKKF</sequence>
<dbReference type="AlphaFoldDB" id="A0A1B7TI35"/>
<feature type="region of interest" description="Disordered" evidence="8">
    <location>
        <begin position="170"/>
        <end position="196"/>
    </location>
</feature>
<dbReference type="InterPro" id="IPR017282">
    <property type="entry name" value="Hist_deposition_Asf1"/>
</dbReference>
<protein>
    <recommendedName>
        <fullName evidence="7">Histone chaperone</fullName>
    </recommendedName>
</protein>
<comment type="caution">
    <text evidence="10">The sequence shown here is derived from an EMBL/GenBank/DDBJ whole genome shotgun (WGS) entry which is preliminary data.</text>
</comment>
<keyword evidence="4" id="KW-0804">Transcription</keyword>
<evidence type="ECO:0000256" key="7">
    <source>
        <dbReference type="PIRNR" id="PIRNR037759"/>
    </source>
</evidence>
<evidence type="ECO:0000256" key="1">
    <source>
        <dbReference type="ARBA" id="ARBA00004123"/>
    </source>
</evidence>
<dbReference type="PANTHER" id="PTHR12040">
    <property type="entry name" value="ANTI-SILENCING PROTEIN 1"/>
    <property type="match status" value="1"/>
</dbReference>
<dbReference type="Pfam" id="PF04729">
    <property type="entry name" value="ASF1_hist_chap"/>
    <property type="match status" value="1"/>
</dbReference>
<name>A0A1B7TI35_9ASCO</name>
<evidence type="ECO:0000256" key="2">
    <source>
        <dbReference type="ARBA" id="ARBA00006051"/>
    </source>
</evidence>
<evidence type="ECO:0000256" key="9">
    <source>
        <dbReference type="SAM" id="Phobius"/>
    </source>
</evidence>
<reference evidence="11" key="1">
    <citation type="journal article" date="2016" name="Proc. Natl. Acad. Sci. U.S.A.">
        <title>Comparative genomics of biotechnologically important yeasts.</title>
        <authorList>
            <person name="Riley R."/>
            <person name="Haridas S."/>
            <person name="Wolfe K.H."/>
            <person name="Lopes M.R."/>
            <person name="Hittinger C.T."/>
            <person name="Goeker M."/>
            <person name="Salamov A.A."/>
            <person name="Wisecaver J.H."/>
            <person name="Long T.M."/>
            <person name="Calvey C.H."/>
            <person name="Aerts A.L."/>
            <person name="Barry K.W."/>
            <person name="Choi C."/>
            <person name="Clum A."/>
            <person name="Coughlan A.Y."/>
            <person name="Deshpande S."/>
            <person name="Douglass A.P."/>
            <person name="Hanson S.J."/>
            <person name="Klenk H.-P."/>
            <person name="LaButti K.M."/>
            <person name="Lapidus A."/>
            <person name="Lindquist E.A."/>
            <person name="Lipzen A.M."/>
            <person name="Meier-Kolthoff J.P."/>
            <person name="Ohm R.A."/>
            <person name="Otillar R.P."/>
            <person name="Pangilinan J.L."/>
            <person name="Peng Y."/>
            <person name="Rokas A."/>
            <person name="Rosa C.A."/>
            <person name="Scheuner C."/>
            <person name="Sibirny A.A."/>
            <person name="Slot J.C."/>
            <person name="Stielow J.B."/>
            <person name="Sun H."/>
            <person name="Kurtzman C.P."/>
            <person name="Blackwell M."/>
            <person name="Grigoriev I.V."/>
            <person name="Jeffries T.W."/>
        </authorList>
    </citation>
    <scope>NUCLEOTIDE SEQUENCE [LARGE SCALE GENOMIC DNA]</scope>
    <source>
        <strain evidence="11">NRRL Y-1626</strain>
    </source>
</reference>
<dbReference type="PANTHER" id="PTHR12040:SF0">
    <property type="entry name" value="HISTONE CHAPERONE ASF1"/>
    <property type="match status" value="1"/>
</dbReference>
<dbReference type="GO" id="GO:0006334">
    <property type="term" value="P:nucleosome assembly"/>
    <property type="evidence" value="ECO:0007669"/>
    <property type="project" value="InterPro"/>
</dbReference>
<comment type="similarity">
    <text evidence="2 7">Belongs to the ASF1 family.</text>
</comment>
<proteinExistence type="inferred from homology"/>
<dbReference type="GO" id="GO:0006335">
    <property type="term" value="P:DNA replication-dependent chromatin assembly"/>
    <property type="evidence" value="ECO:0007669"/>
    <property type="project" value="TreeGrafter"/>
</dbReference>
<dbReference type="Gene3D" id="2.60.40.1490">
    <property type="entry name" value="Histone chaperone ASF1-like"/>
    <property type="match status" value="1"/>
</dbReference>
<keyword evidence="11" id="KW-1185">Reference proteome</keyword>
<evidence type="ECO:0000256" key="4">
    <source>
        <dbReference type="ARBA" id="ARBA00023163"/>
    </source>
</evidence>
<keyword evidence="3" id="KW-0805">Transcription regulation</keyword>
<dbReference type="GO" id="GO:0000785">
    <property type="term" value="C:chromatin"/>
    <property type="evidence" value="ECO:0007669"/>
    <property type="project" value="TreeGrafter"/>
</dbReference>
<dbReference type="GO" id="GO:0042393">
    <property type="term" value="F:histone binding"/>
    <property type="evidence" value="ECO:0007669"/>
    <property type="project" value="InterPro"/>
</dbReference>
<comment type="function">
    <text evidence="7">Histone chaperone that facilitates histone deposition and histone exchange and removal during nucleosome assembly and disassembly.</text>
</comment>
<comment type="subunit">
    <text evidence="7">Interacts with histone H3.</text>
</comment>